<dbReference type="InterPro" id="IPR001845">
    <property type="entry name" value="HTH_ArsR_DNA-bd_dom"/>
</dbReference>
<organism evidence="6 7">
    <name type="scientific">Methylococcus capsulatus</name>
    <dbReference type="NCBI Taxonomy" id="414"/>
    <lineage>
        <taxon>Bacteria</taxon>
        <taxon>Pseudomonadati</taxon>
        <taxon>Pseudomonadota</taxon>
        <taxon>Gammaproteobacteria</taxon>
        <taxon>Methylococcales</taxon>
        <taxon>Methylococcaceae</taxon>
        <taxon>Methylococcus</taxon>
    </lineage>
</organism>
<evidence type="ECO:0000256" key="1">
    <source>
        <dbReference type="ARBA" id="ARBA00006817"/>
    </source>
</evidence>
<dbReference type="RefSeq" id="WP_338457633.1">
    <property type="nucleotide sequence ID" value="NZ_CP104311.1"/>
</dbReference>
<dbReference type="NCBIfam" id="NF033788">
    <property type="entry name" value="HTH_metalloreg"/>
    <property type="match status" value="1"/>
</dbReference>
<dbReference type="PROSITE" id="PS50987">
    <property type="entry name" value="HTH_ARSR_2"/>
    <property type="match status" value="1"/>
</dbReference>
<keyword evidence="4" id="KW-0804">Transcription</keyword>
<proteinExistence type="inferred from homology"/>
<evidence type="ECO:0000313" key="6">
    <source>
        <dbReference type="EMBL" id="WWF02668.1"/>
    </source>
</evidence>
<dbReference type="SUPFAM" id="SSF55961">
    <property type="entry name" value="Bet v1-like"/>
    <property type="match status" value="1"/>
</dbReference>
<dbReference type="EMBL" id="CP104311">
    <property type="protein sequence ID" value="WWF02668.1"/>
    <property type="molecule type" value="Genomic_DNA"/>
</dbReference>
<feature type="domain" description="HTH arsR-type" evidence="5">
    <location>
        <begin position="1"/>
        <end position="86"/>
    </location>
</feature>
<dbReference type="SUPFAM" id="SSF46785">
    <property type="entry name" value="Winged helix' DNA-binding domain"/>
    <property type="match status" value="1"/>
</dbReference>
<protein>
    <submittedName>
        <fullName evidence="6">Metalloregulator ArsR/SmtB family transcription factor</fullName>
    </submittedName>
</protein>
<dbReference type="Pfam" id="PF01022">
    <property type="entry name" value="HTH_5"/>
    <property type="match status" value="1"/>
</dbReference>
<dbReference type="InterPro" id="IPR036390">
    <property type="entry name" value="WH_DNA-bd_sf"/>
</dbReference>
<dbReference type="PANTHER" id="PTHR33154:SF33">
    <property type="entry name" value="TRANSCRIPTIONAL REPRESSOR SDPR"/>
    <property type="match status" value="1"/>
</dbReference>
<keyword evidence="2" id="KW-0805">Transcription regulation</keyword>
<dbReference type="SMART" id="SM00418">
    <property type="entry name" value="HTH_ARSR"/>
    <property type="match status" value="1"/>
</dbReference>
<evidence type="ECO:0000256" key="4">
    <source>
        <dbReference type="ARBA" id="ARBA00023163"/>
    </source>
</evidence>
<keyword evidence="7" id="KW-1185">Reference proteome</keyword>
<gene>
    <name evidence="6" type="ORF">N4J17_03385</name>
</gene>
<sequence length="240" mass="27178">MDIFGVLANPVRRRILELLREGPRPAGDIASQFELNRPAVSEHLQVLRKVGLVAEEIRGRQRFYHLNIGPLSELEDWLHPFELYWQQRLRALNEPLAKEKCPMIEPGLIQLTQSIPYPPAKVWAALTDPALLARWWGAGDVRPVVGHRFTLDMGQWGQQLCEVLAVEYEKLLSYSFAPGTLNTTLTWRLQAEGEGTRLSLEHQGFDLASPLGKAAFEGMRDGWPRVLARIELAITESVPE</sequence>
<evidence type="ECO:0000256" key="3">
    <source>
        <dbReference type="ARBA" id="ARBA00023125"/>
    </source>
</evidence>
<dbReference type="Gene3D" id="3.30.530.20">
    <property type="match status" value="1"/>
</dbReference>
<comment type="similarity">
    <text evidence="1">Belongs to the AHA1 family.</text>
</comment>
<dbReference type="InterPro" id="IPR051081">
    <property type="entry name" value="HTH_MetalResp_TranReg"/>
</dbReference>
<dbReference type="Pfam" id="PF08327">
    <property type="entry name" value="AHSA1"/>
    <property type="match status" value="1"/>
</dbReference>
<name>A0ABZ2F603_METCP</name>
<dbReference type="CDD" id="cd07814">
    <property type="entry name" value="SRPBCC_CalC_Aha1-like"/>
    <property type="match status" value="1"/>
</dbReference>
<dbReference type="CDD" id="cd00090">
    <property type="entry name" value="HTH_ARSR"/>
    <property type="match status" value="1"/>
</dbReference>
<dbReference type="PANTHER" id="PTHR33154">
    <property type="entry name" value="TRANSCRIPTIONAL REGULATOR, ARSR FAMILY"/>
    <property type="match status" value="1"/>
</dbReference>
<dbReference type="InterPro" id="IPR036388">
    <property type="entry name" value="WH-like_DNA-bd_sf"/>
</dbReference>
<dbReference type="InterPro" id="IPR013538">
    <property type="entry name" value="ASHA1/2-like_C"/>
</dbReference>
<dbReference type="InterPro" id="IPR023393">
    <property type="entry name" value="START-like_dom_sf"/>
</dbReference>
<dbReference type="Proteomes" id="UP001359308">
    <property type="component" value="Chromosome"/>
</dbReference>
<reference evidence="6 7" key="1">
    <citation type="submission" date="2022-09" db="EMBL/GenBank/DDBJ databases">
        <authorList>
            <person name="Giprobiosintez L."/>
        </authorList>
    </citation>
    <scope>NUCLEOTIDE SEQUENCE [LARGE SCALE GENOMIC DNA]</scope>
    <source>
        <strain evidence="7">VKPM-B-12549 (GBS-15)</strain>
    </source>
</reference>
<dbReference type="Gene3D" id="1.10.10.10">
    <property type="entry name" value="Winged helix-like DNA-binding domain superfamily/Winged helix DNA-binding domain"/>
    <property type="match status" value="1"/>
</dbReference>
<evidence type="ECO:0000259" key="5">
    <source>
        <dbReference type="PROSITE" id="PS50987"/>
    </source>
</evidence>
<evidence type="ECO:0000313" key="7">
    <source>
        <dbReference type="Proteomes" id="UP001359308"/>
    </source>
</evidence>
<dbReference type="PRINTS" id="PR00778">
    <property type="entry name" value="HTHARSR"/>
</dbReference>
<dbReference type="InterPro" id="IPR011991">
    <property type="entry name" value="ArsR-like_HTH"/>
</dbReference>
<evidence type="ECO:0000256" key="2">
    <source>
        <dbReference type="ARBA" id="ARBA00023015"/>
    </source>
</evidence>
<accession>A0ABZ2F603</accession>
<keyword evidence="3" id="KW-0238">DNA-binding</keyword>